<dbReference type="PaxDb" id="4565-Traes_1DS_6F00F008A.1"/>
<keyword evidence="4" id="KW-1185">Reference proteome</keyword>
<accession>A0A3B6SN84</accession>
<sequence length="540" mass="59763">MAWTRYHASSTHPPSIPARRRPKSGADDAPFPPWVLLDDRAYLAGESNHTTAVSRTRHGDQIQATFFLADPPLVSYFAVSCAAELGCEPRVLYTEANLVLLVSVPGDPRNAIDPRKNDFYVYEVDDDAGAGGGPPKATLTLLPHPPPDLFPFPRDRCYYFHDCQVGLLRHRRNSDGGGGGGFYLRQHRPRAYDAYIVAALCTRLTFPETLGLYTYVSDTEVWSSKPASFPDGGKLPRAALRCDITIGGEAGTMAWVDLMRGIILCDVLPLDDDAKTLRYIPLPDPIRPDDTIDESGGMYRDVAVVGSRIKYAEVKMHVRPGSAGPKGSFTIDGWTAVVWSRPANSFKESTTWGKDHEVHAHQVSFVDGKNKTAPGFELLPAVVDHQGNPQPTLVGIHVGHPKLSLSVGDNTLYLMAKVNRWYDKAWVIAVDMKNKRLRGVAEFGGAPRCSAFLHAYRQSRISEHLNVSQGTKSHLKRPGMPLPHGSSHKKPEIPPHHVMHHCPSGQNPRATWPTFPAQTIDDEDYDDDERTRMADDMDLE</sequence>
<gene>
    <name evidence="3" type="primary">LOC123156559</name>
</gene>
<evidence type="ECO:0000313" key="3">
    <source>
        <dbReference type="EnsemblPlants" id="TraesCS7B02G243600.1"/>
    </source>
</evidence>
<evidence type="ECO:0000259" key="2">
    <source>
        <dbReference type="Pfam" id="PF07762"/>
    </source>
</evidence>
<organism evidence="3">
    <name type="scientific">Triticum aestivum</name>
    <name type="common">Wheat</name>
    <dbReference type="NCBI Taxonomy" id="4565"/>
    <lineage>
        <taxon>Eukaryota</taxon>
        <taxon>Viridiplantae</taxon>
        <taxon>Streptophyta</taxon>
        <taxon>Embryophyta</taxon>
        <taxon>Tracheophyta</taxon>
        <taxon>Spermatophyta</taxon>
        <taxon>Magnoliopsida</taxon>
        <taxon>Liliopsida</taxon>
        <taxon>Poales</taxon>
        <taxon>Poaceae</taxon>
        <taxon>BOP clade</taxon>
        <taxon>Pooideae</taxon>
        <taxon>Triticodae</taxon>
        <taxon>Triticeae</taxon>
        <taxon>Triticinae</taxon>
        <taxon>Triticum</taxon>
    </lineage>
</organism>
<dbReference type="GeneID" id="123156559"/>
<feature type="domain" description="DUF1618" evidence="2">
    <location>
        <begin position="255"/>
        <end position="374"/>
    </location>
</feature>
<dbReference type="Gramene" id="TraesJAG7B03G04146450.1">
    <property type="protein sequence ID" value="TraesJAG7B03G04146450.1"/>
    <property type="gene ID" value="TraesJAG7B03G04146450"/>
</dbReference>
<evidence type="ECO:0000256" key="1">
    <source>
        <dbReference type="SAM" id="MobiDB-lite"/>
    </source>
</evidence>
<dbReference type="Proteomes" id="UP000019116">
    <property type="component" value="Chromosome 7B"/>
</dbReference>
<dbReference type="OrthoDB" id="685700at2759"/>
<dbReference type="Gramene" id="TraesNOR7B03G04210240.1">
    <property type="protein sequence ID" value="TraesNOR7B03G04210240.1"/>
    <property type="gene ID" value="TraesNOR7B03G04210240"/>
</dbReference>
<reference evidence="3" key="2">
    <citation type="submission" date="2018-10" db="UniProtKB">
        <authorList>
            <consortium name="EnsemblPlants"/>
        </authorList>
    </citation>
    <scope>IDENTIFICATION</scope>
</reference>
<dbReference type="PANTHER" id="PTHR33074:SF125">
    <property type="entry name" value="DUF1618 DOMAIN-CONTAINING PROTEIN"/>
    <property type="match status" value="1"/>
</dbReference>
<reference evidence="3" key="1">
    <citation type="submission" date="2018-08" db="EMBL/GenBank/DDBJ databases">
        <authorList>
            <person name="Rossello M."/>
        </authorList>
    </citation>
    <scope>NUCLEOTIDE SEQUENCE [LARGE SCALE GENOMIC DNA]</scope>
    <source>
        <strain evidence="3">cv. Chinese Spring</strain>
    </source>
</reference>
<dbReference type="Gramene" id="TraesSYM7B03G04213080.1">
    <property type="protein sequence ID" value="TraesSYM7B03G04213080.1"/>
    <property type="gene ID" value="TraesSYM7B03G04213080"/>
</dbReference>
<dbReference type="EnsemblPlants" id="TraesCS7B02G243600.1">
    <property type="protein sequence ID" value="TraesCS7B02G243600.1"/>
    <property type="gene ID" value="TraesCS7B02G243600"/>
</dbReference>
<dbReference type="InterPro" id="IPR011676">
    <property type="entry name" value="DUF1618"/>
</dbReference>
<evidence type="ECO:0000313" key="4">
    <source>
        <dbReference type="Proteomes" id="UP000019116"/>
    </source>
</evidence>
<dbReference type="Gramene" id="TraesCS7B02G243600.1">
    <property type="protein sequence ID" value="TraesCS7B02G243600.1"/>
    <property type="gene ID" value="TraesCS7B02G243600"/>
</dbReference>
<proteinExistence type="predicted"/>
<feature type="compositionally biased region" description="Basic and acidic residues" evidence="1">
    <location>
        <begin position="529"/>
        <end position="540"/>
    </location>
</feature>
<dbReference type="Gramene" id="TraesJUL7B03G04203070.1">
    <property type="protein sequence ID" value="TraesJUL7B03G04203070.1"/>
    <property type="gene ID" value="TraesJUL7B03G04203070"/>
</dbReference>
<dbReference type="Pfam" id="PF07762">
    <property type="entry name" value="DUF1618"/>
    <property type="match status" value="1"/>
</dbReference>
<dbReference type="OMA" id="WTRYHAS"/>
<name>A0A3B6SN84_WHEAT</name>
<feature type="region of interest" description="Disordered" evidence="1">
    <location>
        <begin position="1"/>
        <end position="26"/>
    </location>
</feature>
<dbReference type="AlphaFoldDB" id="A0A3B6SN84"/>
<dbReference type="PANTHER" id="PTHR33074">
    <property type="entry name" value="EXPRESSED PROTEIN-RELATED"/>
    <property type="match status" value="1"/>
</dbReference>
<feature type="region of interest" description="Disordered" evidence="1">
    <location>
        <begin position="466"/>
        <end position="540"/>
    </location>
</feature>
<dbReference type="Gramene" id="TraesCS7B03G0676600.1">
    <property type="protein sequence ID" value="TraesCS7B03G0676600.1.CDS"/>
    <property type="gene ID" value="TraesCS7B03G0676600"/>
</dbReference>
<protein>
    <recommendedName>
        <fullName evidence="2">DUF1618 domain-containing protein</fullName>
    </recommendedName>
</protein>
<dbReference type="RefSeq" id="XP_044430646.1">
    <property type="nucleotide sequence ID" value="XM_044574711.1"/>
</dbReference>